<dbReference type="InterPro" id="IPR009057">
    <property type="entry name" value="Homeodomain-like_sf"/>
</dbReference>
<keyword evidence="3" id="KW-0804">Transcription</keyword>
<evidence type="ECO:0000256" key="1">
    <source>
        <dbReference type="ARBA" id="ARBA00023015"/>
    </source>
</evidence>
<dbReference type="PROSITE" id="PS51464">
    <property type="entry name" value="SIS"/>
    <property type="match status" value="1"/>
</dbReference>
<keyword evidence="2 6" id="KW-0238">DNA-binding</keyword>
<accession>A0A0H5D341</accession>
<dbReference type="Pfam" id="PF01380">
    <property type="entry name" value="SIS"/>
    <property type="match status" value="1"/>
</dbReference>
<dbReference type="InterPro" id="IPR000281">
    <property type="entry name" value="HTH_RpiR"/>
</dbReference>
<dbReference type="PROSITE" id="PS51071">
    <property type="entry name" value="HTH_RPIR"/>
    <property type="match status" value="1"/>
</dbReference>
<evidence type="ECO:0000259" key="4">
    <source>
        <dbReference type="PROSITE" id="PS51071"/>
    </source>
</evidence>
<proteinExistence type="predicted"/>
<evidence type="ECO:0000256" key="2">
    <source>
        <dbReference type="ARBA" id="ARBA00023125"/>
    </source>
</evidence>
<evidence type="ECO:0000256" key="3">
    <source>
        <dbReference type="ARBA" id="ARBA00023163"/>
    </source>
</evidence>
<dbReference type="InterPro" id="IPR047640">
    <property type="entry name" value="RpiR-like"/>
</dbReference>
<protein>
    <submittedName>
        <fullName evidence="6">DNA-binding transcriptional regulator HexR</fullName>
    </submittedName>
</protein>
<dbReference type="AlphaFoldDB" id="A0A0H5D341"/>
<dbReference type="PANTHER" id="PTHR30514:SF20">
    <property type="entry name" value="TRANSCRIPTIONAL REGULATOR"/>
    <property type="match status" value="1"/>
</dbReference>
<dbReference type="GO" id="GO:0097367">
    <property type="term" value="F:carbohydrate derivative binding"/>
    <property type="evidence" value="ECO:0007669"/>
    <property type="project" value="InterPro"/>
</dbReference>
<sequence>MTENDQQAQPPATITAAINRLDEIIGTLPKRMDQCATFTRRNLHLVAVSTVSDMAKAAGVAPSVYMRFCQVFGFGGYSDMQALFREQYTSFRPDYEERLATLRSDQDHSSGQLLADFAEAGQKSLISLGNSVANDGLIKVAEGLSQARVVHLIGARRAFAVVSNMAYLLENLDVPTHLHTHVGHLSNHHLVSPEDAMLAVTFAPFSQTTINDARIAAERGATVFGLTDSEKCPLFEFATETLVVREHEVAGFRSLNASLTLTTALSVLTAEKRKAT</sequence>
<dbReference type="STRING" id="481446.NIT7645_01097"/>
<feature type="domain" description="SIS" evidence="5">
    <location>
        <begin position="140"/>
        <end position="275"/>
    </location>
</feature>
<organism evidence="6 7">
    <name type="scientific">Phaeobacter italicus</name>
    <dbReference type="NCBI Taxonomy" id="481446"/>
    <lineage>
        <taxon>Bacteria</taxon>
        <taxon>Pseudomonadati</taxon>
        <taxon>Pseudomonadota</taxon>
        <taxon>Alphaproteobacteria</taxon>
        <taxon>Rhodobacterales</taxon>
        <taxon>Roseobacteraceae</taxon>
        <taxon>Phaeobacter</taxon>
    </lineage>
</organism>
<gene>
    <name evidence="6" type="ORF">NIT7321_01998</name>
</gene>
<evidence type="ECO:0000259" key="5">
    <source>
        <dbReference type="PROSITE" id="PS51464"/>
    </source>
</evidence>
<dbReference type="Gene3D" id="1.10.10.10">
    <property type="entry name" value="Winged helix-like DNA-binding domain superfamily/Winged helix DNA-binding domain"/>
    <property type="match status" value="1"/>
</dbReference>
<dbReference type="GO" id="GO:1901135">
    <property type="term" value="P:carbohydrate derivative metabolic process"/>
    <property type="evidence" value="ECO:0007669"/>
    <property type="project" value="InterPro"/>
</dbReference>
<dbReference type="GO" id="GO:0003677">
    <property type="term" value="F:DNA binding"/>
    <property type="evidence" value="ECO:0007669"/>
    <property type="project" value="UniProtKB-KW"/>
</dbReference>
<evidence type="ECO:0000313" key="6">
    <source>
        <dbReference type="EMBL" id="CRL11148.1"/>
    </source>
</evidence>
<dbReference type="InterPro" id="IPR035472">
    <property type="entry name" value="RpiR-like_SIS"/>
</dbReference>
<dbReference type="SUPFAM" id="SSF53697">
    <property type="entry name" value="SIS domain"/>
    <property type="match status" value="1"/>
</dbReference>
<dbReference type="Pfam" id="PF01418">
    <property type="entry name" value="HTH_6"/>
    <property type="match status" value="1"/>
</dbReference>
<dbReference type="InterPro" id="IPR046348">
    <property type="entry name" value="SIS_dom_sf"/>
</dbReference>
<dbReference type="RefSeq" id="WP_050673372.1">
    <property type="nucleotide sequence ID" value="NZ_CVRL01000025.1"/>
</dbReference>
<evidence type="ECO:0000313" key="7">
    <source>
        <dbReference type="Proteomes" id="UP000043764"/>
    </source>
</evidence>
<keyword evidence="1" id="KW-0805">Transcription regulation</keyword>
<dbReference type="SUPFAM" id="SSF46689">
    <property type="entry name" value="Homeodomain-like"/>
    <property type="match status" value="1"/>
</dbReference>
<dbReference type="InterPro" id="IPR036388">
    <property type="entry name" value="WH-like_DNA-bd_sf"/>
</dbReference>
<keyword evidence="7" id="KW-1185">Reference proteome</keyword>
<dbReference type="InterPro" id="IPR001347">
    <property type="entry name" value="SIS_dom"/>
</dbReference>
<dbReference type="Proteomes" id="UP000043764">
    <property type="component" value="Unassembled WGS sequence"/>
</dbReference>
<dbReference type="EMBL" id="CVRL01000025">
    <property type="protein sequence ID" value="CRL11148.1"/>
    <property type="molecule type" value="Genomic_DNA"/>
</dbReference>
<reference evidence="7" key="1">
    <citation type="submission" date="2015-05" db="EMBL/GenBank/DDBJ databases">
        <authorList>
            <person name="Rodrigo-Torres Lidia"/>
            <person name="Arahal R.David."/>
        </authorList>
    </citation>
    <scope>NUCLEOTIDE SEQUENCE [LARGE SCALE GENOMIC DNA]</scope>
    <source>
        <strain evidence="7">CECT 7321</strain>
    </source>
</reference>
<dbReference type="CDD" id="cd05013">
    <property type="entry name" value="SIS_RpiR"/>
    <property type="match status" value="1"/>
</dbReference>
<dbReference type="Gene3D" id="3.40.50.10490">
    <property type="entry name" value="Glucose-6-phosphate isomerase like protein, domain 1"/>
    <property type="match status" value="1"/>
</dbReference>
<feature type="domain" description="HTH rpiR-type" evidence="4">
    <location>
        <begin position="15"/>
        <end position="91"/>
    </location>
</feature>
<name>A0A0H5D341_9RHOB</name>
<dbReference type="PANTHER" id="PTHR30514">
    <property type="entry name" value="GLUCOKINASE"/>
    <property type="match status" value="1"/>
</dbReference>
<dbReference type="GO" id="GO:0003700">
    <property type="term" value="F:DNA-binding transcription factor activity"/>
    <property type="evidence" value="ECO:0007669"/>
    <property type="project" value="InterPro"/>
</dbReference>